<dbReference type="InterPro" id="IPR019264">
    <property type="entry name" value="DUF2179"/>
</dbReference>
<accession>A0A2V1MZ80</accession>
<evidence type="ECO:0000256" key="5">
    <source>
        <dbReference type="ARBA" id="ARBA00023136"/>
    </source>
</evidence>
<dbReference type="CDD" id="cd16381">
    <property type="entry name" value="YitT_C_like_1"/>
    <property type="match status" value="1"/>
</dbReference>
<evidence type="ECO:0000313" key="10">
    <source>
        <dbReference type="Proteomes" id="UP000245080"/>
    </source>
</evidence>
<dbReference type="NCBIfam" id="NF003194">
    <property type="entry name" value="PRK04164.1-5"/>
    <property type="match status" value="1"/>
</dbReference>
<dbReference type="EMBL" id="QCXQ01000002">
    <property type="protein sequence ID" value="PWG00122.1"/>
    <property type="molecule type" value="Genomic_DNA"/>
</dbReference>
<keyword evidence="2 6" id="KW-1003">Cell membrane</keyword>
<dbReference type="AlphaFoldDB" id="A0A2V1MZ80"/>
<dbReference type="GO" id="GO:0005886">
    <property type="term" value="C:plasma membrane"/>
    <property type="evidence" value="ECO:0007669"/>
    <property type="project" value="UniProtKB-SubCell"/>
</dbReference>
<protein>
    <recommendedName>
        <fullName evidence="6">UPF0316 protein DCM90_04085</fullName>
    </recommendedName>
</protein>
<gene>
    <name evidence="9" type="ORF">DCM90_04085</name>
</gene>
<feature type="domain" description="DUF2179" evidence="7">
    <location>
        <begin position="117"/>
        <end position="169"/>
    </location>
</feature>
<dbReference type="HAMAP" id="MF_01515">
    <property type="entry name" value="UPF0316"/>
    <property type="match status" value="1"/>
</dbReference>
<comment type="similarity">
    <text evidence="6">Belongs to the UPF0316 family.</text>
</comment>
<name>A0A2V1MZ80_9LACO</name>
<evidence type="ECO:0000259" key="8">
    <source>
        <dbReference type="Pfam" id="PF18955"/>
    </source>
</evidence>
<dbReference type="Pfam" id="PF18955">
    <property type="entry name" value="DUF5698"/>
    <property type="match status" value="1"/>
</dbReference>
<evidence type="ECO:0000256" key="1">
    <source>
        <dbReference type="ARBA" id="ARBA00004651"/>
    </source>
</evidence>
<feature type="domain" description="DUF5698" evidence="8">
    <location>
        <begin position="19"/>
        <end position="76"/>
    </location>
</feature>
<keyword evidence="5 6" id="KW-0472">Membrane</keyword>
<dbReference type="Proteomes" id="UP000245080">
    <property type="component" value="Unassembled WGS sequence"/>
</dbReference>
<dbReference type="PANTHER" id="PTHR40060:SF1">
    <property type="entry name" value="UPF0316 PROTEIN YEBE"/>
    <property type="match status" value="1"/>
</dbReference>
<dbReference type="OrthoDB" id="48231at2"/>
<comment type="caution">
    <text evidence="9">The sequence shown here is derived from an EMBL/GenBank/DDBJ whole genome shotgun (WGS) entry which is preliminary data.</text>
</comment>
<evidence type="ECO:0000256" key="4">
    <source>
        <dbReference type="ARBA" id="ARBA00022989"/>
    </source>
</evidence>
<dbReference type="PANTHER" id="PTHR40060">
    <property type="entry name" value="UPF0316 PROTEIN YEBE"/>
    <property type="match status" value="1"/>
</dbReference>
<keyword evidence="10" id="KW-1185">Reference proteome</keyword>
<evidence type="ECO:0000256" key="6">
    <source>
        <dbReference type="HAMAP-Rule" id="MF_01515"/>
    </source>
</evidence>
<sequence length="194" mass="21576">MSLALTIFLLNTCYITLNTFRTMLVVRRQKFWAPVLAVVEELVYVMALAIALKNISNPVNIAAYCLGFGLGIYLGILIEDRIALGYVNFQVTIPINQDSPDYDKNRGLPETLRNSGYGVTETWGYGHSGARLILSILAPRSASKKLMSQIKNLSPNAFIMVNEPTELSGGFWSKEVSKRFKNAKNQDHGTSLKN</sequence>
<dbReference type="InterPro" id="IPR044035">
    <property type="entry name" value="DUF5698"/>
</dbReference>
<evidence type="ECO:0000313" key="9">
    <source>
        <dbReference type="EMBL" id="PWG00122.1"/>
    </source>
</evidence>
<feature type="transmembrane region" description="Helical" evidence="6">
    <location>
        <begin position="31"/>
        <end position="52"/>
    </location>
</feature>
<evidence type="ECO:0000259" key="7">
    <source>
        <dbReference type="Pfam" id="PF10035"/>
    </source>
</evidence>
<evidence type="ECO:0000256" key="2">
    <source>
        <dbReference type="ARBA" id="ARBA00022475"/>
    </source>
</evidence>
<dbReference type="InterPro" id="IPR022930">
    <property type="entry name" value="UPF0316"/>
</dbReference>
<dbReference type="Pfam" id="PF10035">
    <property type="entry name" value="DUF2179"/>
    <property type="match status" value="1"/>
</dbReference>
<keyword evidence="4 6" id="KW-1133">Transmembrane helix</keyword>
<proteinExistence type="inferred from homology"/>
<reference evidence="9 10" key="1">
    <citation type="journal article" date="2018" name="Int. J. Syst. Evol. Microbiol.">
        <title>Lactobacillus bambusae sp. nov., isolated from a traditional fermented Ma-bamboo shoots of Taiwan.</title>
        <authorList>
            <person name="Wang L.-T."/>
        </authorList>
    </citation>
    <scope>NUCLEOTIDE SEQUENCE [LARGE SCALE GENOMIC DNA]</scope>
    <source>
        <strain evidence="9 10">BS-W1</strain>
    </source>
</reference>
<feature type="transmembrane region" description="Helical" evidence="6">
    <location>
        <begin position="59"/>
        <end position="78"/>
    </location>
</feature>
<comment type="subcellular location">
    <subcellularLocation>
        <location evidence="1 6">Cell membrane</location>
        <topology evidence="1 6">Multi-pass membrane protein</topology>
    </subcellularLocation>
</comment>
<organism evidence="9 10">
    <name type="scientific">Levilactobacillus bambusae</name>
    <dbReference type="NCBI Taxonomy" id="2024736"/>
    <lineage>
        <taxon>Bacteria</taxon>
        <taxon>Bacillati</taxon>
        <taxon>Bacillota</taxon>
        <taxon>Bacilli</taxon>
        <taxon>Lactobacillales</taxon>
        <taxon>Lactobacillaceae</taxon>
        <taxon>Levilactobacillus</taxon>
    </lineage>
</organism>
<keyword evidence="3 6" id="KW-0812">Transmembrane</keyword>
<evidence type="ECO:0000256" key="3">
    <source>
        <dbReference type="ARBA" id="ARBA00022692"/>
    </source>
</evidence>